<dbReference type="SMART" id="SM00849">
    <property type="entry name" value="Lactamase_B"/>
    <property type="match status" value="1"/>
</dbReference>
<dbReference type="Proteomes" id="UP001596383">
    <property type="component" value="Unassembled WGS sequence"/>
</dbReference>
<dbReference type="Pfam" id="PF00753">
    <property type="entry name" value="Lactamase_B"/>
    <property type="match status" value="1"/>
</dbReference>
<dbReference type="Gene3D" id="1.10.10.10">
    <property type="entry name" value="Winged helix-like DNA-binding domain superfamily/Winged helix DNA-binding domain"/>
    <property type="match status" value="1"/>
</dbReference>
<dbReference type="AlphaFoldDB" id="A0ABD5SPN1"/>
<dbReference type="EMBL" id="JBHSWV010000297">
    <property type="protein sequence ID" value="MFC6766819.1"/>
    <property type="molecule type" value="Genomic_DNA"/>
</dbReference>
<accession>A0ABD5SPN1</accession>
<reference evidence="2 3" key="1">
    <citation type="journal article" date="2019" name="Int. J. Syst. Evol. Microbiol.">
        <title>The Global Catalogue of Microorganisms (GCM) 10K type strain sequencing project: providing services to taxonomists for standard genome sequencing and annotation.</title>
        <authorList>
            <consortium name="The Broad Institute Genomics Platform"/>
            <consortium name="The Broad Institute Genome Sequencing Center for Infectious Disease"/>
            <person name="Wu L."/>
            <person name="Ma J."/>
        </authorList>
    </citation>
    <scope>NUCLEOTIDE SEQUENCE [LARGE SCALE GENOMIC DNA]</scope>
    <source>
        <strain evidence="2 3">LMG 29247</strain>
    </source>
</reference>
<keyword evidence="3" id="KW-1185">Reference proteome</keyword>
<dbReference type="Gene3D" id="3.60.15.10">
    <property type="entry name" value="Ribonuclease Z/Hydroxyacylglutathione hydrolase-like"/>
    <property type="match status" value="1"/>
</dbReference>
<proteinExistence type="predicted"/>
<feature type="domain" description="Metallo-beta-lactamase" evidence="1">
    <location>
        <begin position="14"/>
        <end position="233"/>
    </location>
</feature>
<dbReference type="PANTHER" id="PTHR23131">
    <property type="entry name" value="ENDORIBONUCLEASE LACTB2"/>
    <property type="match status" value="1"/>
</dbReference>
<evidence type="ECO:0000259" key="1">
    <source>
        <dbReference type="SMART" id="SM00849"/>
    </source>
</evidence>
<dbReference type="PANTHER" id="PTHR23131:SF4">
    <property type="entry name" value="METALLO-BETA-LACTAMASE SUPERFAMILY POTEIN"/>
    <property type="match status" value="1"/>
</dbReference>
<comment type="caution">
    <text evidence="2">The sequence shown here is derived from an EMBL/GenBank/DDBJ whole genome shotgun (WGS) entry which is preliminary data.</text>
</comment>
<dbReference type="InterPro" id="IPR036388">
    <property type="entry name" value="WH-like_DNA-bd_sf"/>
</dbReference>
<evidence type="ECO:0000313" key="3">
    <source>
        <dbReference type="Proteomes" id="UP001596383"/>
    </source>
</evidence>
<dbReference type="CDD" id="cd07725">
    <property type="entry name" value="TTHA1429-like_MBL-fold"/>
    <property type="match status" value="1"/>
</dbReference>
<dbReference type="SUPFAM" id="SSF56281">
    <property type="entry name" value="Metallo-hydrolase/oxidoreductase"/>
    <property type="match status" value="1"/>
</dbReference>
<dbReference type="InterPro" id="IPR001279">
    <property type="entry name" value="Metallo-B-lactamas"/>
</dbReference>
<name>A0ABD5SPN1_9EURY</name>
<dbReference type="RefSeq" id="WP_273739764.1">
    <property type="nucleotide sequence ID" value="NZ_JAQIVI010000297.1"/>
</dbReference>
<organism evidence="2 3">
    <name type="scientific">Natrinema soli</name>
    <dbReference type="NCBI Taxonomy" id="1930624"/>
    <lineage>
        <taxon>Archaea</taxon>
        <taxon>Methanobacteriati</taxon>
        <taxon>Methanobacteriota</taxon>
        <taxon>Stenosarchaea group</taxon>
        <taxon>Halobacteria</taxon>
        <taxon>Halobacteriales</taxon>
        <taxon>Natrialbaceae</taxon>
        <taxon>Natrinema</taxon>
    </lineage>
</organism>
<sequence>MERISLENDDLEGANNVYLFDTATATVLIDTGEQSREQDLRAALENHGVTFADVDEVFLTHWHPDHSGLAGLIQETSRATVRIHELDAPLVKGDAEAWTSFASMQESRLESWGVPAAKRQQLFAHRERAAVAEYPSLSSVTTFGDGETFTIGDQVLHVRHTPGHTSGSVCFALERNTTDATGRQEIITGDTLLPNYTPNVGGTDARLDQPLNRYLSSLRLLNTADYECGWPGHQTPIAQPSNRAREIIAHHEQRAGRVLSILGRIGPADVWTVCTELFGELDEFHILVGAGEAYAHLEHLQQQGDVKCVDGTYRVMDEVRAELDSDVDTWPLAIRD</sequence>
<evidence type="ECO:0000313" key="2">
    <source>
        <dbReference type="EMBL" id="MFC6766819.1"/>
    </source>
</evidence>
<gene>
    <name evidence="2" type="ORF">ACFQE6_18055</name>
</gene>
<dbReference type="InterPro" id="IPR050662">
    <property type="entry name" value="Sec-metab_biosynth-thioest"/>
</dbReference>
<protein>
    <submittedName>
        <fullName evidence="2">MBL fold metallo-hydrolase</fullName>
    </submittedName>
</protein>
<dbReference type="InterPro" id="IPR036866">
    <property type="entry name" value="RibonucZ/Hydroxyglut_hydro"/>
</dbReference>